<organism evidence="1 2">
    <name type="scientific">Desulfuromonas versatilis</name>
    <dbReference type="NCBI Taxonomy" id="2802975"/>
    <lineage>
        <taxon>Bacteria</taxon>
        <taxon>Pseudomonadati</taxon>
        <taxon>Thermodesulfobacteriota</taxon>
        <taxon>Desulfuromonadia</taxon>
        <taxon>Desulfuromonadales</taxon>
        <taxon>Desulfuromonadaceae</taxon>
        <taxon>Desulfuromonas</taxon>
    </lineage>
</organism>
<accession>A0ABM8HSK9</accession>
<protein>
    <submittedName>
        <fullName evidence="1">Uncharacterized protein</fullName>
    </submittedName>
</protein>
<reference evidence="1 2" key="2">
    <citation type="journal article" date="2021" name="Int. J. Syst. Evol. Microbiol.">
        <title>Isolation and Polyphasic Characterization of Desulfuromonas versatilis sp. Nov., an Electrogenic Bacteria Capable of Versatile Metabolism Isolated from a Graphene Oxide-Reducing Enrichment Culture.</title>
        <authorList>
            <person name="Xie L."/>
            <person name="Yoshida N."/>
            <person name="Ishii S."/>
            <person name="Meng L."/>
        </authorList>
    </citation>
    <scope>NUCLEOTIDE SEQUENCE [LARGE SCALE GENOMIC DNA]</scope>
    <source>
        <strain evidence="1 2">NIT-T3</strain>
    </source>
</reference>
<evidence type="ECO:0000313" key="2">
    <source>
        <dbReference type="Proteomes" id="UP001319827"/>
    </source>
</evidence>
<proteinExistence type="predicted"/>
<dbReference type="Proteomes" id="UP001319827">
    <property type="component" value="Chromosome"/>
</dbReference>
<name>A0ABM8HSK9_9BACT</name>
<reference evidence="1 2" key="1">
    <citation type="journal article" date="2016" name="C (Basel)">
        <title>Selective Growth of and Electricity Production by Marine Exoelectrogenic Bacteria in Self-Aggregated Hydrogel of Microbially Reduced Graphene Oxide.</title>
        <authorList>
            <person name="Yoshida N."/>
            <person name="Goto Y."/>
            <person name="Miyata Y."/>
        </authorList>
    </citation>
    <scope>NUCLEOTIDE SEQUENCE [LARGE SCALE GENOMIC DNA]</scope>
    <source>
        <strain evidence="1 2">NIT-T3</strain>
    </source>
</reference>
<gene>
    <name evidence="1" type="ORF">DESUT3_20100</name>
</gene>
<evidence type="ECO:0000313" key="1">
    <source>
        <dbReference type="EMBL" id="BCR04941.1"/>
    </source>
</evidence>
<sequence length="71" mass="8148">MDAERDRNGIHLQISRQEGHFGQGQLLVQPYASDSQGVKDRRSHQKAKFMPFTRKGQKKYFFAATAVQILV</sequence>
<dbReference type="EMBL" id="AP024355">
    <property type="protein sequence ID" value="BCR04941.1"/>
    <property type="molecule type" value="Genomic_DNA"/>
</dbReference>
<keyword evidence="2" id="KW-1185">Reference proteome</keyword>